<proteinExistence type="predicted"/>
<dbReference type="InterPro" id="IPR000594">
    <property type="entry name" value="ThiF_NAD_FAD-bd"/>
</dbReference>
<dbReference type="InterPro" id="IPR035985">
    <property type="entry name" value="Ubiquitin-activating_enz"/>
</dbReference>
<dbReference type="PANTHER" id="PTHR10953">
    <property type="entry name" value="UBIQUITIN-ACTIVATING ENZYME E1"/>
    <property type="match status" value="1"/>
</dbReference>
<evidence type="ECO:0000313" key="3">
    <source>
        <dbReference type="Proteomes" id="UP001446205"/>
    </source>
</evidence>
<evidence type="ECO:0000259" key="1">
    <source>
        <dbReference type="Pfam" id="PF00899"/>
    </source>
</evidence>
<organism evidence="2 3">
    <name type="scientific">Thermithiobacillus plumbiphilus</name>
    <dbReference type="NCBI Taxonomy" id="1729899"/>
    <lineage>
        <taxon>Bacteria</taxon>
        <taxon>Pseudomonadati</taxon>
        <taxon>Pseudomonadota</taxon>
        <taxon>Acidithiobacillia</taxon>
        <taxon>Acidithiobacillales</taxon>
        <taxon>Thermithiobacillaceae</taxon>
        <taxon>Thermithiobacillus</taxon>
    </lineage>
</organism>
<dbReference type="CDD" id="cd00757">
    <property type="entry name" value="ThiF_MoeB_HesA_family"/>
    <property type="match status" value="1"/>
</dbReference>
<sequence>MVTVSTPLGNAQLVRYARQILLEEVGESGQARLLAAKVLVVGAGGLGVPVASYLGAAGIGMLGLADSDLVDRTNLPRQVIYSELDIGYSKVQRLEARILDNNPEVQIMTHPRLTPENASAVIEAYDWIVDGSDNFQTRYLLNAICARQKKTLISGALSRFTGQLAVFRPGDACYQCLVARLPNRDATQGCVEGGILGPMAGLLGCWQALETLKQILALSSRLQEELLLFDALNNSSHRIRMRKDQACPVCGE</sequence>
<dbReference type="Proteomes" id="UP001446205">
    <property type="component" value="Unassembled WGS sequence"/>
</dbReference>
<dbReference type="Gene3D" id="3.40.50.720">
    <property type="entry name" value="NAD(P)-binding Rossmann-like Domain"/>
    <property type="match status" value="1"/>
</dbReference>
<gene>
    <name evidence="2" type="ORF">WOB96_02160</name>
</gene>
<dbReference type="InterPro" id="IPR045886">
    <property type="entry name" value="ThiF/MoeB/HesA"/>
</dbReference>
<feature type="domain" description="THIF-type NAD/FAD binding fold" evidence="1">
    <location>
        <begin position="16"/>
        <end position="249"/>
    </location>
</feature>
<dbReference type="Pfam" id="PF00899">
    <property type="entry name" value="ThiF"/>
    <property type="match status" value="1"/>
</dbReference>
<dbReference type="EMBL" id="JBBPCO010000002">
    <property type="protein sequence ID" value="MEK8088560.1"/>
    <property type="molecule type" value="Genomic_DNA"/>
</dbReference>
<accession>A0ABU9D787</accession>
<comment type="caution">
    <text evidence="2">The sequence shown here is derived from an EMBL/GenBank/DDBJ whole genome shotgun (WGS) entry which is preliminary data.</text>
</comment>
<dbReference type="SUPFAM" id="SSF69572">
    <property type="entry name" value="Activating enzymes of the ubiquitin-like proteins"/>
    <property type="match status" value="1"/>
</dbReference>
<dbReference type="PANTHER" id="PTHR10953:SF102">
    <property type="entry name" value="ADENYLYLTRANSFERASE AND SULFURTRANSFERASE MOCS3"/>
    <property type="match status" value="1"/>
</dbReference>
<name>A0ABU9D787_9PROT</name>
<keyword evidence="3" id="KW-1185">Reference proteome</keyword>
<evidence type="ECO:0000313" key="2">
    <source>
        <dbReference type="EMBL" id="MEK8088560.1"/>
    </source>
</evidence>
<dbReference type="RefSeq" id="WP_341369627.1">
    <property type="nucleotide sequence ID" value="NZ_JBBPCO010000002.1"/>
</dbReference>
<reference evidence="2 3" key="1">
    <citation type="submission" date="2024-04" db="EMBL/GenBank/DDBJ databases">
        <authorList>
            <person name="Abashina T."/>
            <person name="Shaikin A."/>
        </authorList>
    </citation>
    <scope>NUCLEOTIDE SEQUENCE [LARGE SCALE GENOMIC DNA]</scope>
    <source>
        <strain evidence="2 3">AAFK</strain>
    </source>
</reference>
<protein>
    <submittedName>
        <fullName evidence="2">HesA/MoeB/ThiF family protein</fullName>
    </submittedName>
</protein>